<organism evidence="7 8">
    <name type="scientific">Nitzschia inconspicua</name>
    <dbReference type="NCBI Taxonomy" id="303405"/>
    <lineage>
        <taxon>Eukaryota</taxon>
        <taxon>Sar</taxon>
        <taxon>Stramenopiles</taxon>
        <taxon>Ochrophyta</taxon>
        <taxon>Bacillariophyta</taxon>
        <taxon>Bacillariophyceae</taxon>
        <taxon>Bacillariophycidae</taxon>
        <taxon>Bacillariales</taxon>
        <taxon>Bacillariaceae</taxon>
        <taxon>Nitzschia</taxon>
    </lineage>
</organism>
<gene>
    <name evidence="7" type="ORF">IV203_013751</name>
</gene>
<feature type="transmembrane region" description="Helical" evidence="5">
    <location>
        <begin position="205"/>
        <end position="225"/>
    </location>
</feature>
<name>A0A9K3M964_9STRA</name>
<comment type="subcellular location">
    <subcellularLocation>
        <location evidence="1">Membrane</location>
        <topology evidence="1">Multi-pass membrane protein</topology>
    </subcellularLocation>
</comment>
<dbReference type="Proteomes" id="UP000693970">
    <property type="component" value="Unassembled WGS sequence"/>
</dbReference>
<evidence type="ECO:0000259" key="6">
    <source>
        <dbReference type="Pfam" id="PF03798"/>
    </source>
</evidence>
<feature type="transmembrane region" description="Helical" evidence="5">
    <location>
        <begin position="259"/>
        <end position="279"/>
    </location>
</feature>
<comment type="caution">
    <text evidence="7">The sequence shown here is derived from an EMBL/GenBank/DDBJ whole genome shotgun (WGS) entry which is preliminary data.</text>
</comment>
<keyword evidence="3 5" id="KW-1133">Transmembrane helix</keyword>
<dbReference type="AlphaFoldDB" id="A0A9K3M964"/>
<evidence type="ECO:0000313" key="8">
    <source>
        <dbReference type="Proteomes" id="UP000693970"/>
    </source>
</evidence>
<feature type="transmembrane region" description="Helical" evidence="5">
    <location>
        <begin position="173"/>
        <end position="193"/>
    </location>
</feature>
<keyword evidence="8" id="KW-1185">Reference proteome</keyword>
<dbReference type="GO" id="GO:0016020">
    <property type="term" value="C:membrane"/>
    <property type="evidence" value="ECO:0007669"/>
    <property type="project" value="UniProtKB-SubCell"/>
</dbReference>
<accession>A0A9K3M964</accession>
<reference evidence="7" key="2">
    <citation type="submission" date="2021-04" db="EMBL/GenBank/DDBJ databases">
        <authorList>
            <person name="Podell S."/>
        </authorList>
    </citation>
    <scope>NUCLEOTIDE SEQUENCE</scope>
    <source>
        <strain evidence="7">Hildebrandi</strain>
    </source>
</reference>
<dbReference type="InterPro" id="IPR006634">
    <property type="entry name" value="TLC-dom"/>
</dbReference>
<reference evidence="7" key="1">
    <citation type="journal article" date="2021" name="Sci. Rep.">
        <title>Diploid genomic architecture of Nitzschia inconspicua, an elite biomass production diatom.</title>
        <authorList>
            <person name="Oliver A."/>
            <person name="Podell S."/>
            <person name="Pinowska A."/>
            <person name="Traller J.C."/>
            <person name="Smith S.R."/>
            <person name="McClure R."/>
            <person name="Beliaev A."/>
            <person name="Bohutskyi P."/>
            <person name="Hill E.A."/>
            <person name="Rabines A."/>
            <person name="Zheng H."/>
            <person name="Allen L.Z."/>
            <person name="Kuo A."/>
            <person name="Grigoriev I.V."/>
            <person name="Allen A.E."/>
            <person name="Hazlebeck D."/>
            <person name="Allen E.E."/>
        </authorList>
    </citation>
    <scope>NUCLEOTIDE SEQUENCE</scope>
    <source>
        <strain evidence="7">Hildebrandi</strain>
    </source>
</reference>
<keyword evidence="4 5" id="KW-0472">Membrane</keyword>
<feature type="transmembrane region" description="Helical" evidence="5">
    <location>
        <begin position="77"/>
        <end position="99"/>
    </location>
</feature>
<feature type="domain" description="TLC" evidence="6">
    <location>
        <begin position="81"/>
        <end position="280"/>
    </location>
</feature>
<dbReference type="Pfam" id="PF03798">
    <property type="entry name" value="TRAM_LAG1_CLN8"/>
    <property type="match status" value="1"/>
</dbReference>
<evidence type="ECO:0000256" key="4">
    <source>
        <dbReference type="ARBA" id="ARBA00023136"/>
    </source>
</evidence>
<evidence type="ECO:0000256" key="5">
    <source>
        <dbReference type="SAM" id="Phobius"/>
    </source>
</evidence>
<evidence type="ECO:0000256" key="2">
    <source>
        <dbReference type="ARBA" id="ARBA00022692"/>
    </source>
</evidence>
<protein>
    <submittedName>
        <fullName evidence="7">TLC domain containing protein</fullName>
    </submittedName>
</protein>
<dbReference type="EMBL" id="JAGRRH010000001">
    <property type="protein sequence ID" value="KAG7374656.1"/>
    <property type="molecule type" value="Genomic_DNA"/>
</dbReference>
<evidence type="ECO:0000313" key="7">
    <source>
        <dbReference type="EMBL" id="KAG7374656.1"/>
    </source>
</evidence>
<evidence type="ECO:0000256" key="1">
    <source>
        <dbReference type="ARBA" id="ARBA00004141"/>
    </source>
</evidence>
<sequence>MVTTRVIAKESEGTVVPPSIHSGFARRRIPISVGLLGLTLLYNSLLYFLQDSTTWLRPADDFCNDVREDGKCNRSDLFAFQAASGVMQLYMGLLGMWTWHFSEAIRSVPNTSEGRLFGYLKEADYLNTGIFIYQTFDFFASIFVPEHCTAIFLTHHVLAAFTAWMSLEFQMVHYYAIFFGGCSEISTIFLVLCDFDVYFPAERGSVWGAIITFCQVSFTFAFLYYRVIGWWYVSVQLWSDVLTVAKKKAIDNYRPGKAWFLYCFLLMDLLLGLLQVYWFSFGIVPKILEILQDGQH</sequence>
<evidence type="ECO:0000256" key="3">
    <source>
        <dbReference type="ARBA" id="ARBA00022989"/>
    </source>
</evidence>
<proteinExistence type="predicted"/>
<keyword evidence="2 5" id="KW-0812">Transmembrane</keyword>
<dbReference type="OrthoDB" id="39387at2759"/>